<keyword evidence="7" id="KW-0167">Capsid protein</keyword>
<evidence type="ECO:0000256" key="2">
    <source>
        <dbReference type="ARBA" id="ARBA00004328"/>
    </source>
</evidence>
<evidence type="ECO:0000256" key="10">
    <source>
        <dbReference type="ARBA" id="ARBA00023125"/>
    </source>
</evidence>
<protein>
    <recommendedName>
        <fullName evidence="4">Capsid protein</fullName>
    </recommendedName>
    <alternativeName>
        <fullName evidence="13">Coat protein</fullName>
    </alternativeName>
</protein>
<evidence type="ECO:0000256" key="6">
    <source>
        <dbReference type="ARBA" id="ARBA00022524"/>
    </source>
</evidence>
<evidence type="ECO:0000256" key="13">
    <source>
        <dbReference type="ARBA" id="ARBA00031336"/>
    </source>
</evidence>
<dbReference type="PRINTS" id="PR00223">
    <property type="entry name" value="GEMCOATARBR1"/>
</dbReference>
<keyword evidence="11" id="KW-1160">Virus entry into host cell</keyword>
<evidence type="ECO:0000256" key="9">
    <source>
        <dbReference type="ARBA" id="ARBA00022844"/>
    </source>
</evidence>
<comment type="function">
    <text evidence="12">Encapsidates the viral genome into characteristic twinned ('geminate') particles. Binds the genomic viral ssDNA and shuttles it into and out of the cell nucleus. Plays a role in protection of the genome from degradation, virus acquisition and transmission by insect vectors, infectivity, and systemic movement. The CP of monopartite geminiviruses is absolutely essential for virus movement.</text>
</comment>
<dbReference type="GO" id="GO:0043657">
    <property type="term" value="C:host cell"/>
    <property type="evidence" value="ECO:0007669"/>
    <property type="project" value="GOC"/>
</dbReference>
<dbReference type="GO" id="GO:0003677">
    <property type="term" value="F:DNA binding"/>
    <property type="evidence" value="ECO:0007669"/>
    <property type="project" value="UniProtKB-KW"/>
</dbReference>
<proteinExistence type="inferred from homology"/>
<feature type="region of interest" description="Disordered" evidence="15">
    <location>
        <begin position="1"/>
        <end position="27"/>
    </location>
</feature>
<evidence type="ECO:0000256" key="5">
    <source>
        <dbReference type="ARBA" id="ARBA00022431"/>
    </source>
</evidence>
<comment type="similarity">
    <text evidence="3">Belongs to the geminiviridae capsid protein family.</text>
</comment>
<keyword evidence="10" id="KW-0238">DNA-binding</keyword>
<name>A0A890CB44_9GEMI</name>
<dbReference type="InterPro" id="IPR000263">
    <property type="entry name" value="GV_A/BR1_coat"/>
</dbReference>
<keyword evidence="5" id="KW-1140">T=1 icosahedral capsid protein</keyword>
<organism evidence="16">
    <name type="scientific">Tripterygium mastrevirus A</name>
    <dbReference type="NCBI Taxonomy" id="2809269"/>
    <lineage>
        <taxon>Viruses</taxon>
        <taxon>Monodnaviria</taxon>
        <taxon>Shotokuvirae</taxon>
        <taxon>Cressdnaviricota</taxon>
        <taxon>Repensiviricetes</taxon>
        <taxon>Geplafuvirales</taxon>
        <taxon>Geminiviridae</taxon>
        <taxon>Mastrevirus</taxon>
    </lineage>
</organism>
<dbReference type="GO" id="GO:0005198">
    <property type="term" value="F:structural molecule activity"/>
    <property type="evidence" value="ECO:0007669"/>
    <property type="project" value="InterPro"/>
</dbReference>
<evidence type="ECO:0000256" key="7">
    <source>
        <dbReference type="ARBA" id="ARBA00022561"/>
    </source>
</evidence>
<reference evidence="16" key="1">
    <citation type="submission" date="2020-02" db="EMBL/GenBank/DDBJ databases">
        <authorList>
            <person name="Jo Y."/>
            <person name="Cho W.K."/>
        </authorList>
    </citation>
    <scope>NUCLEOTIDE SEQUENCE</scope>
    <source>
        <strain evidence="16">Won</strain>
    </source>
</reference>
<dbReference type="GO" id="GO:0042025">
    <property type="term" value="C:host cell nucleus"/>
    <property type="evidence" value="ECO:0007669"/>
    <property type="project" value="UniProtKB-SubCell"/>
</dbReference>
<dbReference type="PRINTS" id="PR00226">
    <property type="entry name" value="GEMCOATMSV"/>
</dbReference>
<keyword evidence="6" id="KW-1163">Viral penetration into host nucleus</keyword>
<evidence type="ECO:0000256" key="14">
    <source>
        <dbReference type="ARBA" id="ARBA00046791"/>
    </source>
</evidence>
<evidence type="ECO:0000256" key="15">
    <source>
        <dbReference type="SAM" id="MobiDB-lite"/>
    </source>
</evidence>
<evidence type="ECO:0000256" key="8">
    <source>
        <dbReference type="ARBA" id="ARBA00022562"/>
    </source>
</evidence>
<dbReference type="InterPro" id="IPR029053">
    <property type="entry name" value="Viral_coat"/>
</dbReference>
<comment type="subunit">
    <text evidence="14">Homomultimer. Interacts with the movement protein. Binds to single-stranded and double-stranded viral DNA.</text>
</comment>
<dbReference type="Pfam" id="PF00844">
    <property type="entry name" value="Gemini_coat"/>
    <property type="match status" value="1"/>
</dbReference>
<evidence type="ECO:0000313" key="16">
    <source>
        <dbReference type="EMBL" id="QRG29219.1"/>
    </source>
</evidence>
<dbReference type="GO" id="GO:0046718">
    <property type="term" value="P:symbiont entry into host cell"/>
    <property type="evidence" value="ECO:0007669"/>
    <property type="project" value="UniProtKB-KW"/>
</dbReference>
<evidence type="ECO:0000256" key="12">
    <source>
        <dbReference type="ARBA" id="ARBA00025657"/>
    </source>
</evidence>
<dbReference type="EMBL" id="MT159331">
    <property type="protein sequence ID" value="QRG29219.1"/>
    <property type="molecule type" value="Genomic_DNA"/>
</dbReference>
<dbReference type="Gene3D" id="2.60.120.20">
    <property type="match status" value="1"/>
</dbReference>
<dbReference type="InterPro" id="IPR000143">
    <property type="entry name" value="Gemcoat_MSV"/>
</dbReference>
<dbReference type="GO" id="GO:0039615">
    <property type="term" value="C:T=1 icosahedral viral capsid"/>
    <property type="evidence" value="ECO:0007669"/>
    <property type="project" value="UniProtKB-KW"/>
</dbReference>
<accession>A0A890CB44</accession>
<evidence type="ECO:0000256" key="11">
    <source>
        <dbReference type="ARBA" id="ARBA00023296"/>
    </source>
</evidence>
<evidence type="ECO:0000256" key="3">
    <source>
        <dbReference type="ARBA" id="ARBA00005468"/>
    </source>
</evidence>
<evidence type="ECO:0000256" key="4">
    <source>
        <dbReference type="ARBA" id="ARBA00018091"/>
    </source>
</evidence>
<evidence type="ECO:0000256" key="1">
    <source>
        <dbReference type="ARBA" id="ARBA00004147"/>
    </source>
</evidence>
<dbReference type="GO" id="GO:0075732">
    <property type="term" value="P:viral penetration into host nucleus"/>
    <property type="evidence" value="ECO:0007669"/>
    <property type="project" value="UniProtKB-KW"/>
</dbReference>
<sequence>MASSSRWGGNVYTRKRTTTQRERAEANRQRAIKRRKALEELGVSSWAEAARLMDAPGRSVNVRRPSLQVANFTWSNNKSAQRVNGGGGVYLFSAYPFGSSDYMRHTNETLTYKMSMLVEMKVPDEYYNFVMKTEVCGWIVYDKSPSKDMPTPGSIFDTLYDRWPITWTVSRDVCHRFVVKKFFRIPMSCNGIDPTKASTVAGTPCNNRVGVRKFWKRLGVRTEWSNKGDGGVGDIKSGAMYLVLAPSNGFSVDVYGRFRVYFKSVGNQ</sequence>
<keyword evidence="9" id="KW-0946">Virion</keyword>
<comment type="subcellular location">
    <subcellularLocation>
        <location evidence="1">Host nucleus</location>
    </subcellularLocation>
    <subcellularLocation>
        <location evidence="2">Virion</location>
    </subcellularLocation>
</comment>
<keyword evidence="8" id="KW-1048">Host nucleus</keyword>